<dbReference type="Gene3D" id="1.10.10.60">
    <property type="entry name" value="Homeodomain-like"/>
    <property type="match status" value="1"/>
</dbReference>
<dbReference type="SUPFAM" id="SSF51215">
    <property type="entry name" value="Regulatory protein AraC"/>
    <property type="match status" value="1"/>
</dbReference>
<sequence length="288" mass="33116">MRKGMNLASFDIFKYIKYNFFKATNTQYMLLDDDTFKVADIRFPIRNFFYGIGITYGGKDTVRIANNEYVISKGSCIAIGPGTISQWLNESTALTDTVLFTRDFLKNFLHAGFPDSLPFFLPGGNHVIQLNAAQLKQMRLLFNTLKAFRDDEAIVTGIVYSILMLAKKMYDIDLTHKLNGLTHKQKLVRQFQSLVVEHFLTKRTVDFYAREMNITSKYLSEILLAEIGKPAKALIDETVFLEAKTLLRQTTMSVQEIANWLNFPETSNFIKAFKKRENLTPAAYRKHQ</sequence>
<keyword evidence="1" id="KW-0805">Transcription regulation</keyword>
<reference evidence="5 6" key="1">
    <citation type="submission" date="2019-12" db="EMBL/GenBank/DDBJ databases">
        <title>Chitinophaga sp. strain ysch24 (GDMCC 1.1355), whole genome shotgun sequence.</title>
        <authorList>
            <person name="Zhang X."/>
        </authorList>
    </citation>
    <scope>NUCLEOTIDE SEQUENCE [LARGE SCALE GENOMIC DNA]</scope>
    <source>
        <strain evidence="6">ysch24</strain>
    </source>
</reference>
<evidence type="ECO:0000256" key="2">
    <source>
        <dbReference type="ARBA" id="ARBA00023125"/>
    </source>
</evidence>
<dbReference type="SMART" id="SM00342">
    <property type="entry name" value="HTH_ARAC"/>
    <property type="match status" value="1"/>
</dbReference>
<dbReference type="RefSeq" id="WP_157306468.1">
    <property type="nucleotide sequence ID" value="NZ_WRXN01000004.1"/>
</dbReference>
<feature type="domain" description="HTH araC/xylS-type" evidence="4">
    <location>
        <begin position="189"/>
        <end position="287"/>
    </location>
</feature>
<keyword evidence="3" id="KW-0804">Transcription</keyword>
<dbReference type="GO" id="GO:0043565">
    <property type="term" value="F:sequence-specific DNA binding"/>
    <property type="evidence" value="ECO:0007669"/>
    <property type="project" value="InterPro"/>
</dbReference>
<comment type="caution">
    <text evidence="5">The sequence shown here is derived from an EMBL/GenBank/DDBJ whole genome shotgun (WGS) entry which is preliminary data.</text>
</comment>
<accession>A0A7K1U3W4</accession>
<keyword evidence="2" id="KW-0238">DNA-binding</keyword>
<gene>
    <name evidence="5" type="ORF">GO493_12345</name>
</gene>
<dbReference type="GO" id="GO:0003700">
    <property type="term" value="F:DNA-binding transcription factor activity"/>
    <property type="evidence" value="ECO:0007669"/>
    <property type="project" value="InterPro"/>
</dbReference>
<dbReference type="InterPro" id="IPR009057">
    <property type="entry name" value="Homeodomain-like_sf"/>
</dbReference>
<dbReference type="SUPFAM" id="SSF46689">
    <property type="entry name" value="Homeodomain-like"/>
    <property type="match status" value="1"/>
</dbReference>
<dbReference type="InterPro" id="IPR037923">
    <property type="entry name" value="HTH-like"/>
</dbReference>
<dbReference type="AlphaFoldDB" id="A0A7K1U3W4"/>
<dbReference type="PROSITE" id="PS01124">
    <property type="entry name" value="HTH_ARAC_FAMILY_2"/>
    <property type="match status" value="1"/>
</dbReference>
<evidence type="ECO:0000256" key="3">
    <source>
        <dbReference type="ARBA" id="ARBA00023163"/>
    </source>
</evidence>
<organism evidence="5 6">
    <name type="scientific">Chitinophaga tropicalis</name>
    <dbReference type="NCBI Taxonomy" id="2683588"/>
    <lineage>
        <taxon>Bacteria</taxon>
        <taxon>Pseudomonadati</taxon>
        <taxon>Bacteroidota</taxon>
        <taxon>Chitinophagia</taxon>
        <taxon>Chitinophagales</taxon>
        <taxon>Chitinophagaceae</taxon>
        <taxon>Chitinophaga</taxon>
    </lineage>
</organism>
<proteinExistence type="predicted"/>
<name>A0A7K1U3W4_9BACT</name>
<evidence type="ECO:0000313" key="6">
    <source>
        <dbReference type="Proteomes" id="UP000461730"/>
    </source>
</evidence>
<evidence type="ECO:0000259" key="4">
    <source>
        <dbReference type="PROSITE" id="PS01124"/>
    </source>
</evidence>
<protein>
    <submittedName>
        <fullName evidence="5">Helix-turn-helix domain-containing protein</fullName>
    </submittedName>
</protein>
<keyword evidence="6" id="KW-1185">Reference proteome</keyword>
<dbReference type="PANTHER" id="PTHR43280">
    <property type="entry name" value="ARAC-FAMILY TRANSCRIPTIONAL REGULATOR"/>
    <property type="match status" value="1"/>
</dbReference>
<dbReference type="EMBL" id="WRXN01000004">
    <property type="protein sequence ID" value="MVT09053.1"/>
    <property type="molecule type" value="Genomic_DNA"/>
</dbReference>
<dbReference type="Pfam" id="PF12833">
    <property type="entry name" value="HTH_18"/>
    <property type="match status" value="1"/>
</dbReference>
<evidence type="ECO:0000313" key="5">
    <source>
        <dbReference type="EMBL" id="MVT09053.1"/>
    </source>
</evidence>
<evidence type="ECO:0000256" key="1">
    <source>
        <dbReference type="ARBA" id="ARBA00023015"/>
    </source>
</evidence>
<dbReference type="Proteomes" id="UP000461730">
    <property type="component" value="Unassembled WGS sequence"/>
</dbReference>
<dbReference type="PANTHER" id="PTHR43280:SF32">
    <property type="entry name" value="TRANSCRIPTIONAL REGULATORY PROTEIN"/>
    <property type="match status" value="1"/>
</dbReference>
<dbReference type="InterPro" id="IPR018060">
    <property type="entry name" value="HTH_AraC"/>
</dbReference>